<sequence length="602" mass="67902">MSEGASTQLDHEKGLTHAGNESSSPETVQKLKVDMEGSESRIESPTPEKPESRRRGTVVSSLARNLLAERYKDRFAGQLLEDEDETDDEEYDVSELRLDDRPIELLERHKILLNLFNRMESSIRLLRLRKKMTTFKNIATQVEVLTKRKFLCGHLAQMKHLFPEAIQIKRILLHDEKSLCMYPEMEISLVMDVVECKSTDQSPSMAICEAFYSKLLAFLDAHHKDKEIPEAILPEPFNSRPQENLYLRTPYNGHSTESPLQISAEDGFSNASHFPHSFQKLISQKIIADGTEKTQLLSESAELSLMCAHETEGPSTSPKKQDTQMPDSVMSEISATPNRHLITCCQENTPKQGTSDSPLMTETPAMQTPKRPLPTPLDKLETTCEPISEPRSASSARRTLMMYSPLKLEGKPACHDVNTAKLEVSAKKGLFSEETSTFTNLLEENDPVYLTGEGETNQDGTAETHEKLTSLRATFDIVCDFSRSTKNSLITKQELVHYILANNLEIEETGEIEEQLHVLEDLAPNWISKKVHGGEILYRQIRVQFGQDLLKSYEVATICAQLKNLLDVYELLVCQLKIMGSSSELLFSAFTSIANGFLIHFY</sequence>
<feature type="compositionally biased region" description="Basic and acidic residues" evidence="3">
    <location>
        <begin position="29"/>
        <end position="54"/>
    </location>
</feature>
<feature type="region of interest" description="Disordered" evidence="3">
    <location>
        <begin position="1"/>
        <end position="58"/>
    </location>
</feature>
<dbReference type="Pfam" id="PF08839">
    <property type="entry name" value="CDT1"/>
    <property type="match status" value="1"/>
</dbReference>
<dbReference type="Pfam" id="PF16679">
    <property type="entry name" value="CDT1_C"/>
    <property type="match status" value="1"/>
</dbReference>
<evidence type="ECO:0000259" key="4">
    <source>
        <dbReference type="SMART" id="SM01075"/>
    </source>
</evidence>
<gene>
    <name evidence="5" type="primary">ga07408</name>
    <name evidence="5" type="ORF">PR202_ga07408</name>
</gene>
<dbReference type="GO" id="GO:0000278">
    <property type="term" value="P:mitotic cell cycle"/>
    <property type="evidence" value="ECO:0007669"/>
    <property type="project" value="TreeGrafter"/>
</dbReference>
<dbReference type="CDD" id="cd08674">
    <property type="entry name" value="Cdt1_m"/>
    <property type="match status" value="1"/>
</dbReference>
<keyword evidence="6" id="KW-1185">Reference proteome</keyword>
<evidence type="ECO:0000256" key="3">
    <source>
        <dbReference type="SAM" id="MobiDB-lite"/>
    </source>
</evidence>
<evidence type="ECO:0000313" key="6">
    <source>
        <dbReference type="Proteomes" id="UP001054889"/>
    </source>
</evidence>
<dbReference type="PANTHER" id="PTHR28637">
    <property type="entry name" value="DNA REPLICATION FACTOR CDT1"/>
    <property type="match status" value="1"/>
</dbReference>
<proteinExistence type="inferred from homology"/>
<dbReference type="GO" id="GO:0030174">
    <property type="term" value="P:regulation of DNA-templated DNA replication initiation"/>
    <property type="evidence" value="ECO:0007669"/>
    <property type="project" value="InterPro"/>
</dbReference>
<protein>
    <recommendedName>
        <fullName evidence="4">CDT1 Geminin-binding domain-containing protein</fullName>
    </recommendedName>
</protein>
<keyword evidence="2" id="KW-0131">Cell cycle</keyword>
<dbReference type="InterPro" id="IPR036390">
    <property type="entry name" value="WH_DNA-bd_sf"/>
</dbReference>
<evidence type="ECO:0000256" key="2">
    <source>
        <dbReference type="ARBA" id="ARBA00023306"/>
    </source>
</evidence>
<dbReference type="InterPro" id="IPR038090">
    <property type="entry name" value="Cdt1_C_WH_dom_sf"/>
</dbReference>
<comment type="similarity">
    <text evidence="1">Belongs to the Cdt1 family.</text>
</comment>
<evidence type="ECO:0000313" key="5">
    <source>
        <dbReference type="EMBL" id="GJM91068.1"/>
    </source>
</evidence>
<dbReference type="GO" id="GO:0003677">
    <property type="term" value="F:DNA binding"/>
    <property type="evidence" value="ECO:0007669"/>
    <property type="project" value="InterPro"/>
</dbReference>
<dbReference type="AlphaFoldDB" id="A0AAV5BZX0"/>
<reference evidence="5" key="2">
    <citation type="submission" date="2021-12" db="EMBL/GenBank/DDBJ databases">
        <title>Resequencing data analysis of finger millet.</title>
        <authorList>
            <person name="Hatakeyama M."/>
            <person name="Aluri S."/>
            <person name="Balachadran M.T."/>
            <person name="Sivarajan S.R."/>
            <person name="Poveda L."/>
            <person name="Shimizu-Inatsugi R."/>
            <person name="Schlapbach R."/>
            <person name="Sreeman S.M."/>
            <person name="Shimizu K.K."/>
        </authorList>
    </citation>
    <scope>NUCLEOTIDE SEQUENCE</scope>
</reference>
<dbReference type="GO" id="GO:0070182">
    <property type="term" value="F:DNA polymerase binding"/>
    <property type="evidence" value="ECO:0007669"/>
    <property type="project" value="TreeGrafter"/>
</dbReference>
<dbReference type="SUPFAM" id="SSF46785">
    <property type="entry name" value="Winged helix' DNA-binding domain"/>
    <property type="match status" value="1"/>
</dbReference>
<dbReference type="Gene3D" id="1.10.10.1420">
    <property type="entry name" value="DNA replication factor Cdt1, C-terminal WH domain"/>
    <property type="match status" value="1"/>
</dbReference>
<name>A0AAV5BZX0_ELECO</name>
<dbReference type="Proteomes" id="UP001054889">
    <property type="component" value="Unassembled WGS sequence"/>
</dbReference>
<dbReference type="EMBL" id="BQKI01000003">
    <property type="protein sequence ID" value="GJM91068.1"/>
    <property type="molecule type" value="Genomic_DNA"/>
</dbReference>
<accession>A0AAV5BZX0</accession>
<dbReference type="GO" id="GO:0005634">
    <property type="term" value="C:nucleus"/>
    <property type="evidence" value="ECO:0007669"/>
    <property type="project" value="TreeGrafter"/>
</dbReference>
<feature type="region of interest" description="Disordered" evidence="3">
    <location>
        <begin position="349"/>
        <end position="377"/>
    </location>
</feature>
<comment type="caution">
    <text evidence="5">The sequence shown here is derived from an EMBL/GenBank/DDBJ whole genome shotgun (WGS) entry which is preliminary data.</text>
</comment>
<dbReference type="SMART" id="SM01075">
    <property type="entry name" value="CDT1"/>
    <property type="match status" value="1"/>
</dbReference>
<evidence type="ECO:0000256" key="1">
    <source>
        <dbReference type="ARBA" id="ARBA00008356"/>
    </source>
</evidence>
<feature type="compositionally biased region" description="Polar residues" evidence="3">
    <location>
        <begin position="349"/>
        <end position="366"/>
    </location>
</feature>
<dbReference type="InterPro" id="IPR014939">
    <property type="entry name" value="CDT1_Gemini-bd-like"/>
</dbReference>
<dbReference type="GO" id="GO:0071163">
    <property type="term" value="P:DNA replication preinitiation complex assembly"/>
    <property type="evidence" value="ECO:0007669"/>
    <property type="project" value="InterPro"/>
</dbReference>
<dbReference type="GO" id="GO:0000076">
    <property type="term" value="P:DNA replication checkpoint signaling"/>
    <property type="evidence" value="ECO:0007669"/>
    <property type="project" value="TreeGrafter"/>
</dbReference>
<dbReference type="InterPro" id="IPR045173">
    <property type="entry name" value="Cdt1"/>
</dbReference>
<dbReference type="PANTHER" id="PTHR28637:SF13">
    <property type="entry name" value="EXPRESSED PROTEIN"/>
    <property type="match status" value="1"/>
</dbReference>
<organism evidence="5 6">
    <name type="scientific">Eleusine coracana subsp. coracana</name>
    <dbReference type="NCBI Taxonomy" id="191504"/>
    <lineage>
        <taxon>Eukaryota</taxon>
        <taxon>Viridiplantae</taxon>
        <taxon>Streptophyta</taxon>
        <taxon>Embryophyta</taxon>
        <taxon>Tracheophyta</taxon>
        <taxon>Spermatophyta</taxon>
        <taxon>Magnoliopsida</taxon>
        <taxon>Liliopsida</taxon>
        <taxon>Poales</taxon>
        <taxon>Poaceae</taxon>
        <taxon>PACMAD clade</taxon>
        <taxon>Chloridoideae</taxon>
        <taxon>Cynodonteae</taxon>
        <taxon>Eleusininae</taxon>
        <taxon>Eleusine</taxon>
    </lineage>
</organism>
<dbReference type="InterPro" id="IPR032054">
    <property type="entry name" value="Cdt1_C"/>
</dbReference>
<feature type="domain" description="CDT1 Geminin-binding" evidence="4">
    <location>
        <begin position="105"/>
        <end position="235"/>
    </location>
</feature>
<reference evidence="5" key="1">
    <citation type="journal article" date="2018" name="DNA Res.">
        <title>Multiple hybrid de novo genome assembly of finger millet, an orphan allotetraploid crop.</title>
        <authorList>
            <person name="Hatakeyama M."/>
            <person name="Aluri S."/>
            <person name="Balachadran M.T."/>
            <person name="Sivarajan S.R."/>
            <person name="Patrignani A."/>
            <person name="Gruter S."/>
            <person name="Poveda L."/>
            <person name="Shimizu-Inatsugi R."/>
            <person name="Baeten J."/>
            <person name="Francoijs K.J."/>
            <person name="Nataraja K.N."/>
            <person name="Reddy Y.A.N."/>
            <person name="Phadnis S."/>
            <person name="Ravikumar R.L."/>
            <person name="Schlapbach R."/>
            <person name="Sreeman S.M."/>
            <person name="Shimizu K.K."/>
        </authorList>
    </citation>
    <scope>NUCLEOTIDE SEQUENCE</scope>
</reference>